<keyword evidence="3" id="KW-1185">Reference proteome</keyword>
<evidence type="ECO:0000256" key="1">
    <source>
        <dbReference type="SAM" id="MobiDB-lite"/>
    </source>
</evidence>
<organism evidence="2 3">
    <name type="scientific">Salix koriyanagi</name>
    <dbReference type="NCBI Taxonomy" id="2511006"/>
    <lineage>
        <taxon>Eukaryota</taxon>
        <taxon>Viridiplantae</taxon>
        <taxon>Streptophyta</taxon>
        <taxon>Embryophyta</taxon>
        <taxon>Tracheophyta</taxon>
        <taxon>Spermatophyta</taxon>
        <taxon>Magnoliopsida</taxon>
        <taxon>eudicotyledons</taxon>
        <taxon>Gunneridae</taxon>
        <taxon>Pentapetalae</taxon>
        <taxon>rosids</taxon>
        <taxon>fabids</taxon>
        <taxon>Malpighiales</taxon>
        <taxon>Salicaceae</taxon>
        <taxon>Saliceae</taxon>
        <taxon>Salix</taxon>
    </lineage>
</organism>
<dbReference type="InterPro" id="IPR010683">
    <property type="entry name" value="DUF1262"/>
</dbReference>
<dbReference type="PANTHER" id="PTHR31050:SF13">
    <property type="entry name" value="TRANSCRIPTION FACTOR"/>
    <property type="match status" value="1"/>
</dbReference>
<dbReference type="PANTHER" id="PTHR31050">
    <property type="entry name" value="OS08G0413200 PROTEIN"/>
    <property type="match status" value="1"/>
</dbReference>
<reference evidence="2" key="1">
    <citation type="submission" date="2022-11" db="EMBL/GenBank/DDBJ databases">
        <authorList>
            <person name="Hyden B.L."/>
            <person name="Feng K."/>
            <person name="Yates T."/>
            <person name="Jawdy S."/>
            <person name="Smart L.B."/>
            <person name="Muchero W."/>
        </authorList>
    </citation>
    <scope>NUCLEOTIDE SEQUENCE</scope>
    <source>
        <tissue evidence="2">Shoot tip</tissue>
    </source>
</reference>
<evidence type="ECO:0000313" key="2">
    <source>
        <dbReference type="EMBL" id="KAJ6772086.1"/>
    </source>
</evidence>
<comment type="caution">
    <text evidence="2">The sequence shown here is derived from an EMBL/GenBank/DDBJ whole genome shotgun (WGS) entry which is preliminary data.</text>
</comment>
<name>A0A9Q0WT81_9ROSI</name>
<protein>
    <submittedName>
        <fullName evidence="2">Uncharacterized protein</fullName>
    </submittedName>
</protein>
<dbReference type="Proteomes" id="UP001151752">
    <property type="component" value="Chromosome 10"/>
</dbReference>
<dbReference type="Pfam" id="PF06880">
    <property type="entry name" value="DUF1262"/>
    <property type="match status" value="1"/>
</dbReference>
<feature type="region of interest" description="Disordered" evidence="1">
    <location>
        <begin position="383"/>
        <end position="407"/>
    </location>
</feature>
<proteinExistence type="predicted"/>
<gene>
    <name evidence="2" type="ORF">OIU74_018351</name>
</gene>
<sequence length="407" mass="46788">MYVTRPLSMYLRDPSALSLSPPEGPSSGILVIQDDDIELTCCFGLVKSTSYLRALPFPQNKNLTVLFPVGDYTECTHVLFIPVLNRPLSSKQYHVIQRKWKHKGKAYINRKIREGVKTSLSFTCTSCLEPRPLNPRNIYQRFKIRQRKAGGFVAKSVASDGLPPKFLRTDGWKLAPSTPKEFHLNEAPGLNTALQACLPDFNFPLSQNRSEAVKVGRWYCPFMFIKEGNILEEDQMRNSTYYEMTLEQQWEQIFACESMYYNADSNTVSVDVAVEWQVVKIAGTEAVRDRKIVADGVMWFWSVSEVARERNVGLRLEIVERMRWEQERVGWGGGSERQVSVRRAEEFDGKGEWRKFGCHVLVERFVLKRMDENVETRSFADASLHQPSLQPGHSPPSAPHNIFRYHR</sequence>
<accession>A0A9Q0WT81</accession>
<reference evidence="2" key="2">
    <citation type="journal article" date="2023" name="Int. J. Mol. Sci.">
        <title>De Novo Assembly and Annotation of 11 Diverse Shrub Willow (Salix) Genomes Reveals Novel Gene Organization in Sex-Linked Regions.</title>
        <authorList>
            <person name="Hyden B."/>
            <person name="Feng K."/>
            <person name="Yates T.B."/>
            <person name="Jawdy S."/>
            <person name="Cereghino C."/>
            <person name="Smart L.B."/>
            <person name="Muchero W."/>
        </authorList>
    </citation>
    <scope>NUCLEOTIDE SEQUENCE</scope>
    <source>
        <tissue evidence="2">Shoot tip</tissue>
    </source>
</reference>
<dbReference type="EMBL" id="JAPFFM010000002">
    <property type="protein sequence ID" value="KAJ6772086.1"/>
    <property type="molecule type" value="Genomic_DNA"/>
</dbReference>
<dbReference type="AlphaFoldDB" id="A0A9Q0WT81"/>
<evidence type="ECO:0000313" key="3">
    <source>
        <dbReference type="Proteomes" id="UP001151752"/>
    </source>
</evidence>